<reference evidence="2 3" key="1">
    <citation type="journal article" date="2019" name="Sci. Rep.">
        <title>Nanopore sequencing improves the draft genome of the human pathogenic amoeba Naegleria fowleri.</title>
        <authorList>
            <person name="Liechti N."/>
            <person name="Schurch N."/>
            <person name="Bruggmann R."/>
            <person name="Wittwer M."/>
        </authorList>
    </citation>
    <scope>NUCLEOTIDE SEQUENCE [LARGE SCALE GENOMIC DNA]</scope>
    <source>
        <strain evidence="2 3">ATCC 30894</strain>
    </source>
</reference>
<evidence type="ECO:0000313" key="2">
    <source>
        <dbReference type="EMBL" id="KAF0975914.1"/>
    </source>
</evidence>
<dbReference type="RefSeq" id="XP_044560627.1">
    <property type="nucleotide sequence ID" value="XM_044708745.1"/>
</dbReference>
<evidence type="ECO:0000256" key="1">
    <source>
        <dbReference type="SAM" id="Phobius"/>
    </source>
</evidence>
<proteinExistence type="predicted"/>
<keyword evidence="1" id="KW-1133">Transmembrane helix</keyword>
<keyword evidence="1" id="KW-0812">Transmembrane</keyword>
<dbReference type="VEuPathDB" id="AmoebaDB:NfTy_052670"/>
<dbReference type="VEuPathDB" id="AmoebaDB:FDP41_005241"/>
<gene>
    <name evidence="2" type="ORF">FDP41_005241</name>
</gene>
<sequence length="189" mass="21943">MSKTINLVFKDVIRRRNKQALALVPKELQDAYLEHWAKWSHDNVPTPDQTIDKEWIAKKYNISTKPIPANASHVKFASPFGNAEEKRMNSLITYEKELQRVFKIQDEGQFILDAHPVFTARKYSVWAYSLFFLLVPIGIFVAIFNQNPIYNALFAGTVWAQKKTDKKPWDSVEVEATFDKQSNLIVKRI</sequence>
<dbReference type="OMA" id="HWAKWSH"/>
<protein>
    <submittedName>
        <fullName evidence="2">Uncharacterized protein</fullName>
    </submittedName>
</protein>
<accession>A0A6A5BP87</accession>
<dbReference type="OrthoDB" id="10248534at2759"/>
<comment type="caution">
    <text evidence="2">The sequence shown here is derived from an EMBL/GenBank/DDBJ whole genome shotgun (WGS) entry which is preliminary data.</text>
</comment>
<evidence type="ECO:0000313" key="3">
    <source>
        <dbReference type="Proteomes" id="UP000444721"/>
    </source>
</evidence>
<dbReference type="AlphaFoldDB" id="A0A6A5BP87"/>
<dbReference type="VEuPathDB" id="AmoebaDB:NF0101260"/>
<dbReference type="Proteomes" id="UP000444721">
    <property type="component" value="Unassembled WGS sequence"/>
</dbReference>
<keyword evidence="1" id="KW-0472">Membrane</keyword>
<name>A0A6A5BP87_NAEFO</name>
<feature type="transmembrane region" description="Helical" evidence="1">
    <location>
        <begin position="125"/>
        <end position="144"/>
    </location>
</feature>
<organism evidence="2 3">
    <name type="scientific">Naegleria fowleri</name>
    <name type="common">Brain eating amoeba</name>
    <dbReference type="NCBI Taxonomy" id="5763"/>
    <lineage>
        <taxon>Eukaryota</taxon>
        <taxon>Discoba</taxon>
        <taxon>Heterolobosea</taxon>
        <taxon>Tetramitia</taxon>
        <taxon>Eutetramitia</taxon>
        <taxon>Vahlkampfiidae</taxon>
        <taxon>Naegleria</taxon>
    </lineage>
</organism>
<dbReference type="EMBL" id="VFQX01000043">
    <property type="protein sequence ID" value="KAF0975914.1"/>
    <property type="molecule type" value="Genomic_DNA"/>
</dbReference>
<keyword evidence="3" id="KW-1185">Reference proteome</keyword>
<dbReference type="GeneID" id="68112459"/>